<dbReference type="InParanoid" id="A0A200PX04"/>
<comment type="caution">
    <text evidence="10">The sequence shown here is derived from an EMBL/GenBank/DDBJ whole genome shotgun (WGS) entry which is preliminary data.</text>
</comment>
<dbReference type="PROSITE" id="PS50090">
    <property type="entry name" value="MYB_LIKE"/>
    <property type="match status" value="2"/>
</dbReference>
<evidence type="ECO:0000256" key="7">
    <source>
        <dbReference type="SAM" id="MobiDB-lite"/>
    </source>
</evidence>
<dbReference type="InterPro" id="IPR009057">
    <property type="entry name" value="Homeodomain-like_sf"/>
</dbReference>
<dbReference type="STRING" id="56857.A0A200PX04"/>
<dbReference type="Pfam" id="PF00249">
    <property type="entry name" value="Myb_DNA-binding"/>
    <property type="match status" value="2"/>
</dbReference>
<dbReference type="InterPro" id="IPR017930">
    <property type="entry name" value="Myb_dom"/>
</dbReference>
<dbReference type="OMA" id="INIMHRM"/>
<dbReference type="SUPFAM" id="SSF46689">
    <property type="entry name" value="Homeodomain-like"/>
    <property type="match status" value="1"/>
</dbReference>
<evidence type="ECO:0000256" key="5">
    <source>
        <dbReference type="ARBA" id="ARBA00023163"/>
    </source>
</evidence>
<keyword evidence="5" id="KW-0804">Transcription</keyword>
<dbReference type="SMART" id="SM00717">
    <property type="entry name" value="SANT"/>
    <property type="match status" value="2"/>
</dbReference>
<reference evidence="10 11" key="1">
    <citation type="journal article" date="2017" name="Mol. Plant">
        <title>The Genome of Medicinal Plant Macleaya cordata Provides New Insights into Benzylisoquinoline Alkaloids Metabolism.</title>
        <authorList>
            <person name="Liu X."/>
            <person name="Liu Y."/>
            <person name="Huang P."/>
            <person name="Ma Y."/>
            <person name="Qing Z."/>
            <person name="Tang Q."/>
            <person name="Cao H."/>
            <person name="Cheng P."/>
            <person name="Zheng Y."/>
            <person name="Yuan Z."/>
            <person name="Zhou Y."/>
            <person name="Liu J."/>
            <person name="Tang Z."/>
            <person name="Zhuo Y."/>
            <person name="Zhang Y."/>
            <person name="Yu L."/>
            <person name="Huang J."/>
            <person name="Yang P."/>
            <person name="Peng Q."/>
            <person name="Zhang J."/>
            <person name="Jiang W."/>
            <person name="Zhang Z."/>
            <person name="Lin K."/>
            <person name="Ro D.K."/>
            <person name="Chen X."/>
            <person name="Xiong X."/>
            <person name="Shang Y."/>
            <person name="Huang S."/>
            <person name="Zeng J."/>
        </authorList>
    </citation>
    <scope>NUCLEOTIDE SEQUENCE [LARGE SCALE GENOMIC DNA]</scope>
    <source>
        <strain evidence="11">cv. BLH2017</strain>
        <tissue evidence="10">Root</tissue>
    </source>
</reference>
<feature type="compositionally biased region" description="Basic and acidic residues" evidence="7">
    <location>
        <begin position="208"/>
        <end position="223"/>
    </location>
</feature>
<accession>A0A200PX04</accession>
<dbReference type="GO" id="GO:0000978">
    <property type="term" value="F:RNA polymerase II cis-regulatory region sequence-specific DNA binding"/>
    <property type="evidence" value="ECO:0007669"/>
    <property type="project" value="TreeGrafter"/>
</dbReference>
<dbReference type="GO" id="GO:0000981">
    <property type="term" value="F:DNA-binding transcription factor activity, RNA polymerase II-specific"/>
    <property type="evidence" value="ECO:0007669"/>
    <property type="project" value="TreeGrafter"/>
</dbReference>
<feature type="domain" description="HTH myb-type" evidence="9">
    <location>
        <begin position="59"/>
        <end position="113"/>
    </location>
</feature>
<comment type="subcellular location">
    <subcellularLocation>
        <location evidence="1">Nucleus</location>
    </subcellularLocation>
</comment>
<dbReference type="PANTHER" id="PTHR45614">
    <property type="entry name" value="MYB PROTEIN-RELATED"/>
    <property type="match status" value="1"/>
</dbReference>
<proteinExistence type="predicted"/>
<keyword evidence="3" id="KW-0805">Transcription regulation</keyword>
<dbReference type="InterPro" id="IPR050560">
    <property type="entry name" value="MYB_TF"/>
</dbReference>
<feature type="region of interest" description="Disordered" evidence="7">
    <location>
        <begin position="199"/>
        <end position="245"/>
    </location>
</feature>
<dbReference type="PROSITE" id="PS51294">
    <property type="entry name" value="HTH_MYB"/>
    <property type="match status" value="2"/>
</dbReference>
<dbReference type="Proteomes" id="UP000195402">
    <property type="component" value="Unassembled WGS sequence"/>
</dbReference>
<keyword evidence="2" id="KW-0677">Repeat</keyword>
<name>A0A200PX04_MACCD</name>
<feature type="domain" description="HTH myb-type" evidence="9">
    <location>
        <begin position="9"/>
        <end position="58"/>
    </location>
</feature>
<evidence type="ECO:0000259" key="8">
    <source>
        <dbReference type="PROSITE" id="PS50090"/>
    </source>
</evidence>
<evidence type="ECO:0000313" key="11">
    <source>
        <dbReference type="Proteomes" id="UP000195402"/>
    </source>
</evidence>
<dbReference type="EMBL" id="MVGT01003948">
    <property type="protein sequence ID" value="OVA02741.1"/>
    <property type="molecule type" value="Genomic_DNA"/>
</dbReference>
<keyword evidence="4" id="KW-0238">DNA-binding</keyword>
<evidence type="ECO:0000313" key="10">
    <source>
        <dbReference type="EMBL" id="OVA02741.1"/>
    </source>
</evidence>
<dbReference type="CDD" id="cd00167">
    <property type="entry name" value="SANT"/>
    <property type="match status" value="2"/>
</dbReference>
<dbReference type="PANTHER" id="PTHR45614:SF82">
    <property type="entry name" value="OS01G0977300 PROTEIN"/>
    <property type="match status" value="1"/>
</dbReference>
<dbReference type="InterPro" id="IPR001005">
    <property type="entry name" value="SANT/Myb"/>
</dbReference>
<evidence type="ECO:0000256" key="6">
    <source>
        <dbReference type="ARBA" id="ARBA00023242"/>
    </source>
</evidence>
<organism evidence="10 11">
    <name type="scientific">Macleaya cordata</name>
    <name type="common">Five-seeded plume-poppy</name>
    <name type="synonym">Bocconia cordata</name>
    <dbReference type="NCBI Taxonomy" id="56857"/>
    <lineage>
        <taxon>Eukaryota</taxon>
        <taxon>Viridiplantae</taxon>
        <taxon>Streptophyta</taxon>
        <taxon>Embryophyta</taxon>
        <taxon>Tracheophyta</taxon>
        <taxon>Spermatophyta</taxon>
        <taxon>Magnoliopsida</taxon>
        <taxon>Ranunculales</taxon>
        <taxon>Papaveraceae</taxon>
        <taxon>Papaveroideae</taxon>
        <taxon>Macleaya</taxon>
    </lineage>
</organism>
<feature type="region of interest" description="Disordered" evidence="7">
    <location>
        <begin position="112"/>
        <end position="180"/>
    </location>
</feature>
<evidence type="ECO:0000256" key="3">
    <source>
        <dbReference type="ARBA" id="ARBA00023015"/>
    </source>
</evidence>
<feature type="domain" description="Myb-like" evidence="8">
    <location>
        <begin position="59"/>
        <end position="109"/>
    </location>
</feature>
<protein>
    <submittedName>
        <fullName evidence="10">SANT/Myb domain</fullName>
    </submittedName>
</protein>
<evidence type="ECO:0000256" key="4">
    <source>
        <dbReference type="ARBA" id="ARBA00023125"/>
    </source>
</evidence>
<dbReference type="OrthoDB" id="2143914at2759"/>
<keyword evidence="6" id="KW-0539">Nucleus</keyword>
<sequence length="297" mass="32933">MVVINGGGDRTKGSWSPEEDAKLTRLVELHGPRNWSLISSGIPGRSGKSCRLRWCNQLSPSVQHRPFTPTEDDIIVKAHASHGNKWATIARLLPGRTDNAIKNHWNSTLRKRLIPESSSASSDPETESAESLRNKRPRLGLLLASSSMNNNCNEDDEDEDGGSEKPETSLTLSPPGEINVVPFPGAAAHVRVEEAEVVAVGGGGGGERGGKRDLNKGTNDETLRRRRRSTGRRGDEDGEKDDDDRRYAAEMKEMCLMSIMHRMIAEEVSNYFNRLRTTQPGFRFWLESEAQKDSELT</sequence>
<feature type="domain" description="Myb-like" evidence="8">
    <location>
        <begin position="7"/>
        <end position="58"/>
    </location>
</feature>
<dbReference type="GO" id="GO:0005634">
    <property type="term" value="C:nucleus"/>
    <property type="evidence" value="ECO:0007669"/>
    <property type="project" value="UniProtKB-SubCell"/>
</dbReference>
<dbReference type="AlphaFoldDB" id="A0A200PX04"/>
<dbReference type="Gene3D" id="1.10.10.60">
    <property type="entry name" value="Homeodomain-like"/>
    <property type="match status" value="2"/>
</dbReference>
<evidence type="ECO:0000256" key="1">
    <source>
        <dbReference type="ARBA" id="ARBA00004123"/>
    </source>
</evidence>
<gene>
    <name evidence="10" type="ORF">BVC80_9093g86</name>
</gene>
<dbReference type="FunFam" id="1.10.10.60:FF:000060">
    <property type="entry name" value="MYB transcription factor"/>
    <property type="match status" value="1"/>
</dbReference>
<evidence type="ECO:0000256" key="2">
    <source>
        <dbReference type="ARBA" id="ARBA00022737"/>
    </source>
</evidence>
<keyword evidence="11" id="KW-1185">Reference proteome</keyword>
<evidence type="ECO:0000259" key="9">
    <source>
        <dbReference type="PROSITE" id="PS51294"/>
    </source>
</evidence>